<dbReference type="Proteomes" id="UP000636110">
    <property type="component" value="Unassembled WGS sequence"/>
</dbReference>
<accession>A0ABR6EVS7</accession>
<evidence type="ECO:0000256" key="5">
    <source>
        <dbReference type="ARBA" id="ARBA00023136"/>
    </source>
</evidence>
<keyword evidence="4 6" id="KW-1133">Transmembrane helix</keyword>
<feature type="transmembrane region" description="Helical" evidence="6">
    <location>
        <begin position="139"/>
        <end position="156"/>
    </location>
</feature>
<evidence type="ECO:0000313" key="9">
    <source>
        <dbReference type="Proteomes" id="UP000636110"/>
    </source>
</evidence>
<keyword evidence="9" id="KW-1185">Reference proteome</keyword>
<evidence type="ECO:0000256" key="4">
    <source>
        <dbReference type="ARBA" id="ARBA00022989"/>
    </source>
</evidence>
<comment type="subcellular location">
    <subcellularLocation>
        <location evidence="1">Cell membrane</location>
        <topology evidence="1">Multi-pass membrane protein</topology>
    </subcellularLocation>
</comment>
<dbReference type="PANTHER" id="PTHR32322">
    <property type="entry name" value="INNER MEMBRANE TRANSPORTER"/>
    <property type="match status" value="1"/>
</dbReference>
<feature type="transmembrane region" description="Helical" evidence="6">
    <location>
        <begin position="81"/>
        <end position="100"/>
    </location>
</feature>
<feature type="transmembrane region" description="Helical" evidence="6">
    <location>
        <begin position="228"/>
        <end position="246"/>
    </location>
</feature>
<feature type="transmembrane region" description="Helical" evidence="6">
    <location>
        <begin position="198"/>
        <end position="216"/>
    </location>
</feature>
<dbReference type="RefSeq" id="WP_182956819.1">
    <property type="nucleotide sequence ID" value="NZ_WNXC01000003.1"/>
</dbReference>
<feature type="transmembrane region" description="Helical" evidence="6">
    <location>
        <begin position="253"/>
        <end position="275"/>
    </location>
</feature>
<comment type="caution">
    <text evidence="8">The sequence shown here is derived from an EMBL/GenBank/DDBJ whole genome shotgun (WGS) entry which is preliminary data.</text>
</comment>
<evidence type="ECO:0000256" key="3">
    <source>
        <dbReference type="ARBA" id="ARBA00022692"/>
    </source>
</evidence>
<feature type="domain" description="EamA" evidence="7">
    <location>
        <begin position="7"/>
        <end position="152"/>
    </location>
</feature>
<dbReference type="InterPro" id="IPR000620">
    <property type="entry name" value="EamA_dom"/>
</dbReference>
<keyword evidence="3 6" id="KW-0812">Transmembrane</keyword>
<evidence type="ECO:0000313" key="8">
    <source>
        <dbReference type="EMBL" id="MBB2149349.1"/>
    </source>
</evidence>
<dbReference type="PANTHER" id="PTHR32322:SF18">
    <property type="entry name" value="S-ADENOSYLMETHIONINE_S-ADENOSYLHOMOCYSTEINE TRANSPORTER"/>
    <property type="match status" value="1"/>
</dbReference>
<proteinExistence type="predicted"/>
<dbReference type="InterPro" id="IPR037185">
    <property type="entry name" value="EmrE-like"/>
</dbReference>
<feature type="transmembrane region" description="Helical" evidence="6">
    <location>
        <begin position="12"/>
        <end position="30"/>
    </location>
</feature>
<dbReference type="SUPFAM" id="SSF103481">
    <property type="entry name" value="Multidrug resistance efflux transporter EmrE"/>
    <property type="match status" value="2"/>
</dbReference>
<feature type="domain" description="EamA" evidence="7">
    <location>
        <begin position="165"/>
        <end position="298"/>
    </location>
</feature>
<gene>
    <name evidence="8" type="ORF">GM920_10565</name>
</gene>
<keyword evidence="2" id="KW-1003">Cell membrane</keyword>
<feature type="transmembrane region" description="Helical" evidence="6">
    <location>
        <begin position="168"/>
        <end position="191"/>
    </location>
</feature>
<evidence type="ECO:0000259" key="7">
    <source>
        <dbReference type="Pfam" id="PF00892"/>
    </source>
</evidence>
<evidence type="ECO:0000256" key="2">
    <source>
        <dbReference type="ARBA" id="ARBA00022475"/>
    </source>
</evidence>
<reference evidence="8 9" key="1">
    <citation type="submission" date="2019-11" db="EMBL/GenBank/DDBJ databases">
        <title>Description of Pedobacter sp. LMG 31462T.</title>
        <authorList>
            <person name="Carlier A."/>
            <person name="Qi S."/>
            <person name="Vandamme P."/>
        </authorList>
    </citation>
    <scope>NUCLEOTIDE SEQUENCE [LARGE SCALE GENOMIC DNA]</scope>
    <source>
        <strain evidence="8 9">LMG 31462</strain>
    </source>
</reference>
<evidence type="ECO:0000256" key="1">
    <source>
        <dbReference type="ARBA" id="ARBA00004651"/>
    </source>
</evidence>
<feature type="transmembrane region" description="Helical" evidence="6">
    <location>
        <begin position="42"/>
        <end position="60"/>
    </location>
</feature>
<keyword evidence="5 6" id="KW-0472">Membrane</keyword>
<dbReference type="InterPro" id="IPR050638">
    <property type="entry name" value="AA-Vitamin_Transporters"/>
</dbReference>
<dbReference type="EMBL" id="WNXC01000003">
    <property type="protein sequence ID" value="MBB2149349.1"/>
    <property type="molecule type" value="Genomic_DNA"/>
</dbReference>
<sequence>MKNNLIKGSIFVGLGSASYGMLATFVKMAYKEGYTTAEVTLSQFTIGVIGLLMISMFSNRQTAASRTEAAAGIKQPSNWKSLLKLMVAGTAMGLTSTFYYLSVQYIPVSVGIVLLMQTVWMGVILEMILHKRRPGNRKIISVLIIIAGTILATNLLKSSVSLDWRGLGWGMLAALSYTITVYASNGIALHLPVVRRSLYLVLGGLIIIMLIFHASLNTNFSYDIFWRWGILLSLFGTILPPLLFTMGMPLTGVGLGTIIAAVEIPVSVLMAHFLLKEPVNVLQWTGIVMILSAVVLMNIEKPKRA</sequence>
<name>A0ABR6EVS7_9SPHI</name>
<organism evidence="8 9">
    <name type="scientific">Pedobacter gandavensis</name>
    <dbReference type="NCBI Taxonomy" id="2679963"/>
    <lineage>
        <taxon>Bacteria</taxon>
        <taxon>Pseudomonadati</taxon>
        <taxon>Bacteroidota</taxon>
        <taxon>Sphingobacteriia</taxon>
        <taxon>Sphingobacteriales</taxon>
        <taxon>Sphingobacteriaceae</taxon>
        <taxon>Pedobacter</taxon>
    </lineage>
</organism>
<dbReference type="Gene3D" id="1.10.3730.20">
    <property type="match status" value="1"/>
</dbReference>
<evidence type="ECO:0000256" key="6">
    <source>
        <dbReference type="SAM" id="Phobius"/>
    </source>
</evidence>
<dbReference type="Pfam" id="PF00892">
    <property type="entry name" value="EamA"/>
    <property type="match status" value="2"/>
</dbReference>
<feature type="transmembrane region" description="Helical" evidence="6">
    <location>
        <begin position="106"/>
        <end position="127"/>
    </location>
</feature>
<feature type="transmembrane region" description="Helical" evidence="6">
    <location>
        <begin position="281"/>
        <end position="299"/>
    </location>
</feature>
<protein>
    <submittedName>
        <fullName evidence="8">EamA family transporter</fullName>
    </submittedName>
</protein>